<dbReference type="Gene3D" id="3.40.50.200">
    <property type="entry name" value="Peptidase S8/S53 domain"/>
    <property type="match status" value="2"/>
</dbReference>
<dbReference type="PANTHER" id="PTHR43399">
    <property type="entry name" value="SUBTILISIN-RELATED"/>
    <property type="match status" value="1"/>
</dbReference>
<evidence type="ECO:0000256" key="1">
    <source>
        <dbReference type="ARBA" id="ARBA00022670"/>
    </source>
</evidence>
<dbReference type="PROSITE" id="PS51892">
    <property type="entry name" value="SUBTILASE"/>
    <property type="match status" value="1"/>
</dbReference>
<dbReference type="GO" id="GO:0004252">
    <property type="term" value="F:serine-type endopeptidase activity"/>
    <property type="evidence" value="ECO:0007669"/>
    <property type="project" value="InterPro"/>
</dbReference>
<sequence length="386" mass="40077">MERSGLGDVYDVSGHGTKCASSIAGAQLDDVSSDRSGSIRLDLATGVAPAARLSVVDFGIETRLLMNIEQVDLEYLPVHAAAGAFITSDSWGSYGLGYSVKSRMILYLLMVILDLPAFDRFLWKNPDFISLVAAGNYGGMGYATSTIAAPATAKNVVAVGAGYRAPASANIIGALYFINSTIPGTGGSDLRKFVPEENTDRPLLASLLQNGTLQELVLADPITACDPLDNAAEVAGKVVLVAQVNRVDCDFDVQGRNVAGAGGAAMIVIAFSSSASNLVLSPPYPTAADGLPMSMILRSVGNTLVDRSRYGKVFLAGNTVRLDLDVVADFSSWGPTDPDGRIKPDIIAPGDGGLFAGVAGSGGGCEFTNNWQGTSAATPLQTAYPK</sequence>
<evidence type="ECO:0008006" key="9">
    <source>
        <dbReference type="Google" id="ProtNLM"/>
    </source>
</evidence>
<evidence type="ECO:0000313" key="7">
    <source>
        <dbReference type="EMBL" id="EFJ50796.1"/>
    </source>
</evidence>
<dbReference type="AlphaFoldDB" id="D8TPN4"/>
<accession>D8TPN4</accession>
<dbReference type="SUPFAM" id="SSF52743">
    <property type="entry name" value="Subtilisin-like"/>
    <property type="match status" value="1"/>
</dbReference>
<dbReference type="PROSITE" id="PS00137">
    <property type="entry name" value="SUBTILASE_HIS"/>
    <property type="match status" value="1"/>
</dbReference>
<reference evidence="7 8" key="1">
    <citation type="journal article" date="2010" name="Science">
        <title>Genomic analysis of organismal complexity in the multicellular green alga Volvox carteri.</title>
        <authorList>
            <person name="Prochnik S.E."/>
            <person name="Umen J."/>
            <person name="Nedelcu A.M."/>
            <person name="Hallmann A."/>
            <person name="Miller S.M."/>
            <person name="Nishii I."/>
            <person name="Ferris P."/>
            <person name="Kuo A."/>
            <person name="Mitros T."/>
            <person name="Fritz-Laylin L.K."/>
            <person name="Hellsten U."/>
            <person name="Chapman J."/>
            <person name="Simakov O."/>
            <person name="Rensing S.A."/>
            <person name="Terry A."/>
            <person name="Pangilinan J."/>
            <person name="Kapitonov V."/>
            <person name="Jurka J."/>
            <person name="Salamov A."/>
            <person name="Shapiro H."/>
            <person name="Schmutz J."/>
            <person name="Grimwood J."/>
            <person name="Lindquist E."/>
            <person name="Lucas S."/>
            <person name="Grigoriev I.V."/>
            <person name="Schmitt R."/>
            <person name="Kirk D."/>
            <person name="Rokhsar D.S."/>
        </authorList>
    </citation>
    <scope>NUCLEOTIDE SEQUENCE [LARGE SCALE GENOMIC DNA]</scope>
    <source>
        <strain evidence="8">f. Nagariensis / Eve</strain>
    </source>
</reference>
<dbReference type="PANTHER" id="PTHR43399:SF5">
    <property type="entry name" value="PEPTIDASE S8 FAMILY WITH PROTEASE-ASSOCIATED DOMAIN"/>
    <property type="match status" value="1"/>
</dbReference>
<dbReference type="Pfam" id="PF02225">
    <property type="entry name" value="PA"/>
    <property type="match status" value="1"/>
</dbReference>
<gene>
    <name evidence="7" type="ORF">VOLCADRAFT_88679</name>
</gene>
<dbReference type="RefSeq" id="XP_002948389.1">
    <property type="nucleotide sequence ID" value="XM_002948343.1"/>
</dbReference>
<organism evidence="8">
    <name type="scientific">Volvox carteri f. nagariensis</name>
    <dbReference type="NCBI Taxonomy" id="3068"/>
    <lineage>
        <taxon>Eukaryota</taxon>
        <taxon>Viridiplantae</taxon>
        <taxon>Chlorophyta</taxon>
        <taxon>core chlorophytes</taxon>
        <taxon>Chlorophyceae</taxon>
        <taxon>CS clade</taxon>
        <taxon>Chlamydomonadales</taxon>
        <taxon>Volvocaceae</taxon>
        <taxon>Volvox</taxon>
    </lineage>
</organism>
<keyword evidence="2" id="KW-0378">Hydrolase</keyword>
<name>D8TPN4_VOLCA</name>
<keyword evidence="3" id="KW-0720">Serine protease</keyword>
<dbReference type="EMBL" id="GL378330">
    <property type="protein sequence ID" value="EFJ50796.1"/>
    <property type="molecule type" value="Genomic_DNA"/>
</dbReference>
<dbReference type="OrthoDB" id="10256524at2759"/>
<dbReference type="InterPro" id="IPR000209">
    <property type="entry name" value="Peptidase_S8/S53_dom"/>
</dbReference>
<dbReference type="PROSITE" id="PS00138">
    <property type="entry name" value="SUBTILASE_SER"/>
    <property type="match status" value="1"/>
</dbReference>
<dbReference type="InterPro" id="IPR051048">
    <property type="entry name" value="Peptidase_S8/S53_subtilisin"/>
</dbReference>
<evidence type="ECO:0000259" key="6">
    <source>
        <dbReference type="Pfam" id="PF02225"/>
    </source>
</evidence>
<comment type="caution">
    <text evidence="4">Lacks conserved residue(s) required for the propagation of feature annotation.</text>
</comment>
<feature type="domain" description="Peptidase S8/S53" evidence="5">
    <location>
        <begin position="9"/>
        <end position="380"/>
    </location>
</feature>
<dbReference type="InterPro" id="IPR022398">
    <property type="entry name" value="Peptidase_S8_His-AS"/>
</dbReference>
<evidence type="ECO:0000256" key="4">
    <source>
        <dbReference type="PROSITE-ProRule" id="PRU01240"/>
    </source>
</evidence>
<comment type="similarity">
    <text evidence="4">Belongs to the peptidase S8 family.</text>
</comment>
<evidence type="ECO:0000256" key="2">
    <source>
        <dbReference type="ARBA" id="ARBA00022801"/>
    </source>
</evidence>
<keyword evidence="8" id="KW-1185">Reference proteome</keyword>
<dbReference type="GeneID" id="9624385"/>
<evidence type="ECO:0000256" key="3">
    <source>
        <dbReference type="ARBA" id="ARBA00022825"/>
    </source>
</evidence>
<protein>
    <recommendedName>
        <fullName evidence="9">Peptidase S8/S53 domain-containing protein</fullName>
    </recommendedName>
</protein>
<evidence type="ECO:0000259" key="5">
    <source>
        <dbReference type="Pfam" id="PF00082"/>
    </source>
</evidence>
<dbReference type="InterPro" id="IPR003137">
    <property type="entry name" value="PA_domain"/>
</dbReference>
<dbReference type="Proteomes" id="UP000001058">
    <property type="component" value="Unassembled WGS sequence"/>
</dbReference>
<dbReference type="InterPro" id="IPR023828">
    <property type="entry name" value="Peptidase_S8_Ser-AS"/>
</dbReference>
<dbReference type="InParanoid" id="D8TPN4"/>
<proteinExistence type="inferred from homology"/>
<feature type="domain" description="PA" evidence="6">
    <location>
        <begin position="215"/>
        <end position="304"/>
    </location>
</feature>
<dbReference type="GO" id="GO:0006508">
    <property type="term" value="P:proteolysis"/>
    <property type="evidence" value="ECO:0007669"/>
    <property type="project" value="UniProtKB-KW"/>
</dbReference>
<evidence type="ECO:0000313" key="8">
    <source>
        <dbReference type="Proteomes" id="UP000001058"/>
    </source>
</evidence>
<dbReference type="KEGG" id="vcn:VOLCADRAFT_88679"/>
<keyword evidence="1" id="KW-0645">Protease</keyword>
<dbReference type="Pfam" id="PF00082">
    <property type="entry name" value="Peptidase_S8"/>
    <property type="match status" value="1"/>
</dbReference>
<dbReference type="InterPro" id="IPR036852">
    <property type="entry name" value="Peptidase_S8/S53_dom_sf"/>
</dbReference>